<reference evidence="2" key="1">
    <citation type="journal article" date="2019" name="Int. J. Syst. Evol. Microbiol.">
        <title>The Global Catalogue of Microorganisms (GCM) 10K type strain sequencing project: providing services to taxonomists for standard genome sequencing and annotation.</title>
        <authorList>
            <consortium name="The Broad Institute Genomics Platform"/>
            <consortium name="The Broad Institute Genome Sequencing Center for Infectious Disease"/>
            <person name="Wu L."/>
            <person name="Ma J."/>
        </authorList>
    </citation>
    <scope>NUCLEOTIDE SEQUENCE [LARGE SCALE GENOMIC DNA]</scope>
    <source>
        <strain evidence="2">JCM 17337</strain>
    </source>
</reference>
<evidence type="ECO:0000313" key="1">
    <source>
        <dbReference type="EMBL" id="GAA3764679.1"/>
    </source>
</evidence>
<name>A0ABP7GHQ5_9FLAO</name>
<protein>
    <recommendedName>
        <fullName evidence="3">SMI1/KNR4 family protein SUKH-1</fullName>
    </recommendedName>
</protein>
<sequence>MTDFSTIKKLFHIAEPHGFSNDEIQIVKNAFGNLPEVFVDYYTELGKIFKLNQSQDSLVTADRLINYATDEYLIFYTENQRACVWGIHKDDLSKPNPPVYMSYDEKEWNLETETLIDFFTAMAYLQAGFALDFTSEGFYELDDKEINFIIDNFKNKGYSLTQWLCGINFYGNYDDDVIVVESTNTNQIFYSANSKEHFDEMDKVLSKLGTEL</sequence>
<gene>
    <name evidence="1" type="ORF">GCM10022423_16020</name>
</gene>
<organism evidence="1 2">
    <name type="scientific">Flavobacterium ginsengiterrae</name>
    <dbReference type="NCBI Taxonomy" id="871695"/>
    <lineage>
        <taxon>Bacteria</taxon>
        <taxon>Pseudomonadati</taxon>
        <taxon>Bacteroidota</taxon>
        <taxon>Flavobacteriia</taxon>
        <taxon>Flavobacteriales</taxon>
        <taxon>Flavobacteriaceae</taxon>
        <taxon>Flavobacterium</taxon>
    </lineage>
</organism>
<accession>A0ABP7GHQ5</accession>
<comment type="caution">
    <text evidence="1">The sequence shown here is derived from an EMBL/GenBank/DDBJ whole genome shotgun (WGS) entry which is preliminary data.</text>
</comment>
<dbReference type="Proteomes" id="UP001500748">
    <property type="component" value="Unassembled WGS sequence"/>
</dbReference>
<evidence type="ECO:0000313" key="2">
    <source>
        <dbReference type="Proteomes" id="UP001500748"/>
    </source>
</evidence>
<proteinExistence type="predicted"/>
<dbReference type="RefSeq" id="WP_345142680.1">
    <property type="nucleotide sequence ID" value="NZ_BAABDU010000003.1"/>
</dbReference>
<evidence type="ECO:0008006" key="3">
    <source>
        <dbReference type="Google" id="ProtNLM"/>
    </source>
</evidence>
<dbReference type="EMBL" id="BAABDU010000003">
    <property type="protein sequence ID" value="GAA3764679.1"/>
    <property type="molecule type" value="Genomic_DNA"/>
</dbReference>
<keyword evidence="2" id="KW-1185">Reference proteome</keyword>